<dbReference type="AlphaFoldDB" id="A0A3P7J6A0"/>
<accession>A0A3P7J6A0</accession>
<dbReference type="EMBL" id="UYYB01110805">
    <property type="protein sequence ID" value="VDM80940.1"/>
    <property type="molecule type" value="Genomic_DNA"/>
</dbReference>
<reference evidence="1 2" key="1">
    <citation type="submission" date="2018-11" db="EMBL/GenBank/DDBJ databases">
        <authorList>
            <consortium name="Pathogen Informatics"/>
        </authorList>
    </citation>
    <scope>NUCLEOTIDE SEQUENCE [LARGE SCALE GENOMIC DNA]</scope>
</reference>
<dbReference type="Proteomes" id="UP000270094">
    <property type="component" value="Unassembled WGS sequence"/>
</dbReference>
<proteinExistence type="predicted"/>
<protein>
    <submittedName>
        <fullName evidence="1">Uncharacterized protein</fullName>
    </submittedName>
</protein>
<sequence>MVVLLTWPTLRWASEEPENVELLLSLGGHAGGKPPLYFAVRHSGSSLRHDEANMGTLSRILRAFLGAGSESLRPASDAIEAPSSFGWARHNPTYWSDMRNTKIMRSFGNEMRPIKQSLTDRDFDL</sequence>
<evidence type="ECO:0000313" key="2">
    <source>
        <dbReference type="Proteomes" id="UP000270094"/>
    </source>
</evidence>
<gene>
    <name evidence="1" type="ORF">SVUK_LOCUS15938</name>
</gene>
<name>A0A3P7J6A0_STRVU</name>
<keyword evidence="2" id="KW-1185">Reference proteome</keyword>
<evidence type="ECO:0000313" key="1">
    <source>
        <dbReference type="EMBL" id="VDM80940.1"/>
    </source>
</evidence>
<organism evidence="1 2">
    <name type="scientific">Strongylus vulgaris</name>
    <name type="common">Blood worm</name>
    <dbReference type="NCBI Taxonomy" id="40348"/>
    <lineage>
        <taxon>Eukaryota</taxon>
        <taxon>Metazoa</taxon>
        <taxon>Ecdysozoa</taxon>
        <taxon>Nematoda</taxon>
        <taxon>Chromadorea</taxon>
        <taxon>Rhabditida</taxon>
        <taxon>Rhabditina</taxon>
        <taxon>Rhabditomorpha</taxon>
        <taxon>Strongyloidea</taxon>
        <taxon>Strongylidae</taxon>
        <taxon>Strongylus</taxon>
    </lineage>
</organism>